<dbReference type="InterPro" id="IPR028098">
    <property type="entry name" value="Glyco_trans_4-like_N"/>
</dbReference>
<dbReference type="PANTHER" id="PTHR12526">
    <property type="entry name" value="GLYCOSYLTRANSFERASE"/>
    <property type="match status" value="1"/>
</dbReference>
<proteinExistence type="predicted"/>
<dbReference type="SUPFAM" id="SSF53756">
    <property type="entry name" value="UDP-Glycosyltransferase/glycogen phosphorylase"/>
    <property type="match status" value="1"/>
</dbReference>
<evidence type="ECO:0000259" key="4">
    <source>
        <dbReference type="Pfam" id="PF13439"/>
    </source>
</evidence>
<feature type="domain" description="Glycosyl transferase family 1" evidence="3">
    <location>
        <begin position="191"/>
        <end position="359"/>
    </location>
</feature>
<feature type="domain" description="Glycosyltransferase subfamily 4-like N-terminal" evidence="4">
    <location>
        <begin position="17"/>
        <end position="182"/>
    </location>
</feature>
<evidence type="ECO:0000259" key="3">
    <source>
        <dbReference type="Pfam" id="PF00534"/>
    </source>
</evidence>
<dbReference type="Pfam" id="PF00534">
    <property type="entry name" value="Glycos_transf_1"/>
    <property type="match status" value="1"/>
</dbReference>
<dbReference type="RefSeq" id="WP_010856067.1">
    <property type="nucleotide sequence ID" value="NZ_AQHR01000104.1"/>
</dbReference>
<evidence type="ECO:0000313" key="6">
    <source>
        <dbReference type="Proteomes" id="UP000013909"/>
    </source>
</evidence>
<keyword evidence="6" id="KW-1185">Reference proteome</keyword>
<evidence type="ECO:0000313" key="5">
    <source>
        <dbReference type="EMBL" id="EON75537.1"/>
    </source>
</evidence>
<dbReference type="PATRIC" id="fig|1288963.3.peg.3932"/>
<dbReference type="AlphaFoldDB" id="R7ZN84"/>
<dbReference type="OrthoDB" id="9806653at2"/>
<dbReference type="PANTHER" id="PTHR12526:SF510">
    <property type="entry name" value="D-INOSITOL 3-PHOSPHATE GLYCOSYLTRANSFERASE"/>
    <property type="match status" value="1"/>
</dbReference>
<keyword evidence="1" id="KW-0328">Glycosyltransferase</keyword>
<sequence>MANKKALVFHSSSDLYGASNSLIRSLRALQERAISPTLVLSEPGPLSEVVEGMGIPVQFIRLGVLRRKYVSLPGILNRLYYTWKAVRQIRKLIRAEPFDIAITNTAVVFSGAIAAKMAGLRHVWHVRETVAAPAFLKHFIIFMLNRTGDAVFFVSHASKRNYLPGLKPAKLSVIYNGIDPSRFMAASYSLKEELGIPDERILLLMVGRVSYLKGQHYFLEIANNLLAANHNLHFVLAGDVFPGNEAVLTGLRAFIQENNLTDHVTDLGFRQDVYHLMAGADIFVLPSILPDSLPTTVLEAMAAAKPVVATAMGGATEMVVPGESGYLIPWDDAAAAAQTLQRLIDDPLLRQRMGKRGQEIVLEKFSLPVYLVNFGRAVGELLDG</sequence>
<dbReference type="STRING" id="1232681.ADIS_3940"/>
<organism evidence="5 6">
    <name type="scientific">Lunatimonas lonarensis</name>
    <dbReference type="NCBI Taxonomy" id="1232681"/>
    <lineage>
        <taxon>Bacteria</taxon>
        <taxon>Pseudomonadati</taxon>
        <taxon>Bacteroidota</taxon>
        <taxon>Cytophagia</taxon>
        <taxon>Cytophagales</taxon>
        <taxon>Cyclobacteriaceae</taxon>
    </lineage>
</organism>
<protein>
    <submittedName>
        <fullName evidence="5">Glycosyltransferase</fullName>
    </submittedName>
</protein>
<accession>R7ZN84</accession>
<keyword evidence="2 5" id="KW-0808">Transferase</keyword>
<dbReference type="Pfam" id="PF13439">
    <property type="entry name" value="Glyco_transf_4"/>
    <property type="match status" value="1"/>
</dbReference>
<reference evidence="5 6" key="1">
    <citation type="submission" date="2013-02" db="EMBL/GenBank/DDBJ databases">
        <title>A novel strain isolated from Lonar lake, Maharashtra, India.</title>
        <authorList>
            <person name="Singh A."/>
        </authorList>
    </citation>
    <scope>NUCLEOTIDE SEQUENCE [LARGE SCALE GENOMIC DNA]</scope>
    <source>
        <strain evidence="5 6">AK24</strain>
    </source>
</reference>
<dbReference type="InterPro" id="IPR001296">
    <property type="entry name" value="Glyco_trans_1"/>
</dbReference>
<evidence type="ECO:0000256" key="2">
    <source>
        <dbReference type="ARBA" id="ARBA00022679"/>
    </source>
</evidence>
<dbReference type="Proteomes" id="UP000013909">
    <property type="component" value="Unassembled WGS sequence"/>
</dbReference>
<gene>
    <name evidence="5" type="ORF">ADIS_3940</name>
</gene>
<comment type="caution">
    <text evidence="5">The sequence shown here is derived from an EMBL/GenBank/DDBJ whole genome shotgun (WGS) entry which is preliminary data.</text>
</comment>
<dbReference type="Gene3D" id="3.40.50.2000">
    <property type="entry name" value="Glycogen Phosphorylase B"/>
    <property type="match status" value="2"/>
</dbReference>
<evidence type="ECO:0000256" key="1">
    <source>
        <dbReference type="ARBA" id="ARBA00022676"/>
    </source>
</evidence>
<name>R7ZN84_9BACT</name>
<dbReference type="EMBL" id="AQHR01000104">
    <property type="protein sequence ID" value="EON75537.1"/>
    <property type="molecule type" value="Genomic_DNA"/>
</dbReference>
<dbReference type="GO" id="GO:0016757">
    <property type="term" value="F:glycosyltransferase activity"/>
    <property type="evidence" value="ECO:0007669"/>
    <property type="project" value="UniProtKB-KW"/>
</dbReference>